<dbReference type="Gene3D" id="1.10.101.10">
    <property type="entry name" value="PGBD-like superfamily/PGBD"/>
    <property type="match status" value="1"/>
</dbReference>
<dbReference type="InterPro" id="IPR036365">
    <property type="entry name" value="PGBD-like_sf"/>
</dbReference>
<name>A0A6I4NJG2_9FLAO</name>
<gene>
    <name evidence="4" type="ORF">GON26_09695</name>
</gene>
<feature type="compositionally biased region" description="Basic residues" evidence="1">
    <location>
        <begin position="373"/>
        <end position="390"/>
    </location>
</feature>
<dbReference type="InterPro" id="IPR025295">
    <property type="entry name" value="eCIS_core_dom"/>
</dbReference>
<keyword evidence="5" id="KW-1185">Reference proteome</keyword>
<dbReference type="Pfam" id="PF13699">
    <property type="entry name" value="eCIS_core"/>
    <property type="match status" value="1"/>
</dbReference>
<evidence type="ECO:0000313" key="4">
    <source>
        <dbReference type="EMBL" id="MWB94636.1"/>
    </source>
</evidence>
<feature type="domain" description="Peptidoglycan binding-like" evidence="2">
    <location>
        <begin position="310"/>
        <end position="367"/>
    </location>
</feature>
<dbReference type="Proteomes" id="UP000471501">
    <property type="component" value="Unassembled WGS sequence"/>
</dbReference>
<proteinExistence type="predicted"/>
<feature type="region of interest" description="Disordered" evidence="1">
    <location>
        <begin position="1"/>
        <end position="210"/>
    </location>
</feature>
<protein>
    <submittedName>
        <fullName evidence="4">DUF4157 domain-containing protein</fullName>
    </submittedName>
</protein>
<dbReference type="RefSeq" id="WP_160374603.1">
    <property type="nucleotide sequence ID" value="NZ_WSTB01000004.1"/>
</dbReference>
<sequence>MRAFEQRKKNNPDNSSFFGPKIQKKLKTGTAGDRFETEADHVADKVVNKNASGGGLLQSKEEVQQKPISASITAVQAKDMKKEEPVQKKGKEEEAVQKKGKEEEKPVQKKGKEEEKPVQKKGKEEEKPVQKKEEKEEPIQAKCADCEKEDKVQKKDKKEEEKPVQKKEKNSESEVHDTELEGKLHDSKGSGTGMDKKTKKEMESGFGNDFSNVKIHTDARAVQMSQELGAQAFTNGNDVYFNDGKYNPHSKEGKHLLAHELTHTVQQTGMVQKSVDPDASEDLEAARFQGDSKLEQTHDNLDYLATGAKGGPVQKVQSGLMDLSYTLPKFGADGDFGSETKAAVLDFQSSNGLTYDGVVGVQTIGRLDDIHAGKGKGKGKGKKPPQKKSCGKQIPFHFSSEPVHIETLVSSAECKTFTIILNTVKKKTENSCPTYNVDITDSSGAAAMSQAKLSVGGTATLSFTAPKPDTYSLVISTAQTCGEDAFSGTGTKQRK</sequence>
<dbReference type="EMBL" id="WSTB01000004">
    <property type="protein sequence ID" value="MWB94636.1"/>
    <property type="molecule type" value="Genomic_DNA"/>
</dbReference>
<evidence type="ECO:0000313" key="5">
    <source>
        <dbReference type="Proteomes" id="UP000471501"/>
    </source>
</evidence>
<reference evidence="4 5" key="1">
    <citation type="submission" date="2019-12" db="EMBL/GenBank/DDBJ databases">
        <authorList>
            <person name="Kim Y.S."/>
        </authorList>
    </citation>
    <scope>NUCLEOTIDE SEQUENCE [LARGE SCALE GENOMIC DNA]</scope>
    <source>
        <strain evidence="4 5">GA093</strain>
    </source>
</reference>
<evidence type="ECO:0000259" key="3">
    <source>
        <dbReference type="Pfam" id="PF13699"/>
    </source>
</evidence>
<evidence type="ECO:0000259" key="2">
    <source>
        <dbReference type="Pfam" id="PF01471"/>
    </source>
</evidence>
<evidence type="ECO:0000256" key="1">
    <source>
        <dbReference type="SAM" id="MobiDB-lite"/>
    </source>
</evidence>
<comment type="caution">
    <text evidence="4">The sequence shown here is derived from an EMBL/GenBank/DDBJ whole genome shotgun (WGS) entry which is preliminary data.</text>
</comment>
<dbReference type="SUPFAM" id="SSF47090">
    <property type="entry name" value="PGBD-like"/>
    <property type="match status" value="1"/>
</dbReference>
<feature type="region of interest" description="Disordered" evidence="1">
    <location>
        <begin position="370"/>
        <end position="391"/>
    </location>
</feature>
<feature type="compositionally biased region" description="Basic and acidic residues" evidence="1">
    <location>
        <begin position="78"/>
        <end position="203"/>
    </location>
</feature>
<dbReference type="InterPro" id="IPR036366">
    <property type="entry name" value="PGBDSf"/>
</dbReference>
<accession>A0A6I4NJG2</accession>
<feature type="domain" description="eCIS core" evidence="3">
    <location>
        <begin position="194"/>
        <end position="269"/>
    </location>
</feature>
<dbReference type="InterPro" id="IPR002477">
    <property type="entry name" value="Peptidoglycan-bd-like"/>
</dbReference>
<feature type="compositionally biased region" description="Basic and acidic residues" evidence="1">
    <location>
        <begin position="1"/>
        <end position="11"/>
    </location>
</feature>
<feature type="compositionally biased region" description="Basic and acidic residues" evidence="1">
    <location>
        <begin position="33"/>
        <end position="47"/>
    </location>
</feature>
<organism evidence="4 5">
    <name type="scientific">Flavobacterium hydrocarbonoxydans</name>
    <dbReference type="NCBI Taxonomy" id="2683249"/>
    <lineage>
        <taxon>Bacteria</taxon>
        <taxon>Pseudomonadati</taxon>
        <taxon>Bacteroidota</taxon>
        <taxon>Flavobacteriia</taxon>
        <taxon>Flavobacteriales</taxon>
        <taxon>Flavobacteriaceae</taxon>
        <taxon>Flavobacterium</taxon>
    </lineage>
</organism>
<dbReference type="Pfam" id="PF01471">
    <property type="entry name" value="PG_binding_1"/>
    <property type="match status" value="1"/>
</dbReference>
<dbReference type="AlphaFoldDB" id="A0A6I4NJG2"/>